<dbReference type="PANTHER" id="PTHR31890:SF9">
    <property type="entry name" value="PLANT INVERTASE_PECTIN METHYLESTERASE INHIBITOR SUPERFAMILY PROTEIN"/>
    <property type="match status" value="1"/>
</dbReference>
<dbReference type="InterPro" id="IPR035513">
    <property type="entry name" value="Invertase/methylesterase_inhib"/>
</dbReference>
<dbReference type="SUPFAM" id="SSF101148">
    <property type="entry name" value="Plant invertase/pectin methylesterase inhibitor"/>
    <property type="match status" value="1"/>
</dbReference>
<keyword evidence="3" id="KW-1185">Reference proteome</keyword>
<proteinExistence type="predicted"/>
<organism evidence="2 3">
    <name type="scientific">Lupinus albus</name>
    <name type="common">White lupine</name>
    <name type="synonym">Lupinus termis</name>
    <dbReference type="NCBI Taxonomy" id="3870"/>
    <lineage>
        <taxon>Eukaryota</taxon>
        <taxon>Viridiplantae</taxon>
        <taxon>Streptophyta</taxon>
        <taxon>Embryophyta</taxon>
        <taxon>Tracheophyta</taxon>
        <taxon>Spermatophyta</taxon>
        <taxon>Magnoliopsida</taxon>
        <taxon>eudicotyledons</taxon>
        <taxon>Gunneridae</taxon>
        <taxon>Pentapetalae</taxon>
        <taxon>rosids</taxon>
        <taxon>fabids</taxon>
        <taxon>Fabales</taxon>
        <taxon>Fabaceae</taxon>
        <taxon>Papilionoideae</taxon>
        <taxon>50 kb inversion clade</taxon>
        <taxon>genistoids sensu lato</taxon>
        <taxon>core genistoids</taxon>
        <taxon>Genisteae</taxon>
        <taxon>Lupinus</taxon>
    </lineage>
</organism>
<dbReference type="GO" id="GO:0004857">
    <property type="term" value="F:enzyme inhibitor activity"/>
    <property type="evidence" value="ECO:0007669"/>
    <property type="project" value="InterPro"/>
</dbReference>
<dbReference type="OrthoDB" id="1094634at2759"/>
<dbReference type="PANTHER" id="PTHR31890">
    <property type="entry name" value="PLANT INVERTASE/PECTIN METHYLESTERASE INHIBITOR SUPERFAMILY PROTEIN"/>
    <property type="match status" value="1"/>
</dbReference>
<reference evidence="3" key="1">
    <citation type="journal article" date="2020" name="Nat. Commun.">
        <title>Genome sequence of the cluster root forming white lupin.</title>
        <authorList>
            <person name="Hufnagel B."/>
            <person name="Marques A."/>
            <person name="Soriano A."/>
            <person name="Marques L."/>
            <person name="Divol F."/>
            <person name="Doumas P."/>
            <person name="Sallet E."/>
            <person name="Mancinotti D."/>
            <person name="Carrere S."/>
            <person name="Marande W."/>
            <person name="Arribat S."/>
            <person name="Keller J."/>
            <person name="Huneau C."/>
            <person name="Blein T."/>
            <person name="Aime D."/>
            <person name="Laguerre M."/>
            <person name="Taylor J."/>
            <person name="Schubert V."/>
            <person name="Nelson M."/>
            <person name="Geu-Flores F."/>
            <person name="Crespi M."/>
            <person name="Gallardo-Guerrero K."/>
            <person name="Delaux P.-M."/>
            <person name="Salse J."/>
            <person name="Berges H."/>
            <person name="Guyot R."/>
            <person name="Gouzy J."/>
            <person name="Peret B."/>
        </authorList>
    </citation>
    <scope>NUCLEOTIDE SEQUENCE [LARGE SCALE GENOMIC DNA]</scope>
    <source>
        <strain evidence="3">cv. Amiga</strain>
    </source>
</reference>
<accession>A0A6A5N2E9</accession>
<dbReference type="Proteomes" id="UP000447434">
    <property type="component" value="Chromosome 2"/>
</dbReference>
<dbReference type="InterPro" id="IPR006501">
    <property type="entry name" value="Pectinesterase_inhib_dom"/>
</dbReference>
<gene>
    <name evidence="2" type="ORF">Lalb_Chr02g0141491</name>
</gene>
<evidence type="ECO:0000313" key="2">
    <source>
        <dbReference type="EMBL" id="KAE9618321.1"/>
    </source>
</evidence>
<protein>
    <submittedName>
        <fullName evidence="2">Putative pectinesterase inhibitor domain-containing protein</fullName>
    </submittedName>
</protein>
<comment type="caution">
    <text evidence="2">The sequence shown here is derived from an EMBL/GenBank/DDBJ whole genome shotgun (WGS) entry which is preliminary data.</text>
</comment>
<sequence>MKSSSAICSLLFTLGLVLISNAFMHAEANKGKGGKSLIEGICEETLEDKANCMRAVGSDSNVLKAKNSLQLAKAILEIALKKGIEGQSLLKELAASTNSQDLVQCANFDYDEVVLSFRSALGELKDDAQTASYDAAVAVDGPVTCNRRLAGAGIVNPVISSLNSEIMLFSNIAARATDHL</sequence>
<dbReference type="NCBIfam" id="TIGR01614">
    <property type="entry name" value="PME_inhib"/>
    <property type="match status" value="1"/>
</dbReference>
<dbReference type="Gene3D" id="1.20.140.40">
    <property type="entry name" value="Invertase/pectin methylesterase inhibitor family protein"/>
    <property type="match status" value="1"/>
</dbReference>
<evidence type="ECO:0000313" key="3">
    <source>
        <dbReference type="Proteomes" id="UP000447434"/>
    </source>
</evidence>
<evidence type="ECO:0000259" key="1">
    <source>
        <dbReference type="Pfam" id="PF04043"/>
    </source>
</evidence>
<name>A0A6A5N2E9_LUPAL</name>
<feature type="domain" description="Pectinesterase inhibitor" evidence="1">
    <location>
        <begin position="36"/>
        <end position="161"/>
    </location>
</feature>
<dbReference type="Pfam" id="PF04043">
    <property type="entry name" value="PMEI"/>
    <property type="match status" value="1"/>
</dbReference>
<dbReference type="AlphaFoldDB" id="A0A6A5N2E9"/>
<dbReference type="EMBL" id="WOCE01000002">
    <property type="protein sequence ID" value="KAE9618321.1"/>
    <property type="molecule type" value="Genomic_DNA"/>
</dbReference>